<feature type="transmembrane region" description="Helical" evidence="6">
    <location>
        <begin position="367"/>
        <end position="388"/>
    </location>
</feature>
<evidence type="ECO:0000256" key="2">
    <source>
        <dbReference type="ARBA" id="ARBA00022475"/>
    </source>
</evidence>
<feature type="domain" description="DUF4131" evidence="8">
    <location>
        <begin position="41"/>
        <end position="196"/>
    </location>
</feature>
<organism evidence="9 10">
    <name type="scientific">Flavisolibacter tropicus</name>
    <dbReference type="NCBI Taxonomy" id="1492898"/>
    <lineage>
        <taxon>Bacteria</taxon>
        <taxon>Pseudomonadati</taxon>
        <taxon>Bacteroidota</taxon>
        <taxon>Chitinophagia</taxon>
        <taxon>Chitinophagales</taxon>
        <taxon>Chitinophagaceae</taxon>
        <taxon>Flavisolibacter</taxon>
    </lineage>
</organism>
<evidence type="ECO:0000256" key="3">
    <source>
        <dbReference type="ARBA" id="ARBA00022692"/>
    </source>
</evidence>
<dbReference type="EMBL" id="CP011390">
    <property type="protein sequence ID" value="ANE53571.1"/>
    <property type="molecule type" value="Genomic_DNA"/>
</dbReference>
<keyword evidence="10" id="KW-1185">Reference proteome</keyword>
<evidence type="ECO:0000256" key="6">
    <source>
        <dbReference type="SAM" id="Phobius"/>
    </source>
</evidence>
<dbReference type="Pfam" id="PF13567">
    <property type="entry name" value="DUF4131"/>
    <property type="match status" value="1"/>
</dbReference>
<dbReference type="InterPro" id="IPR025405">
    <property type="entry name" value="DUF4131"/>
</dbReference>
<dbReference type="PATRIC" id="fig|1492898.3.peg.3840"/>
<comment type="subcellular location">
    <subcellularLocation>
        <location evidence="1">Cell membrane</location>
        <topology evidence="1">Multi-pass membrane protein</topology>
    </subcellularLocation>
</comment>
<dbReference type="PANTHER" id="PTHR30619:SF1">
    <property type="entry name" value="RECOMBINATION PROTEIN 2"/>
    <property type="match status" value="1"/>
</dbReference>
<reference evidence="9 10" key="2">
    <citation type="journal article" date="2016" name="Int. J. Syst. Evol. Microbiol.">
        <title>Flavisolibacter tropicus sp. nov., isolated from tropical soil.</title>
        <authorList>
            <person name="Lee J.J."/>
            <person name="Kang M.S."/>
            <person name="Kim G.S."/>
            <person name="Lee C.S."/>
            <person name="Lim S."/>
            <person name="Lee J."/>
            <person name="Roh S.H."/>
            <person name="Kang H."/>
            <person name="Ha J.M."/>
            <person name="Bae S."/>
            <person name="Jung H.Y."/>
            <person name="Kim M.K."/>
        </authorList>
    </citation>
    <scope>NUCLEOTIDE SEQUENCE [LARGE SCALE GENOMIC DNA]</scope>
    <source>
        <strain evidence="9 10">LCS9</strain>
    </source>
</reference>
<dbReference type="STRING" id="1492898.SY85_17660"/>
<evidence type="ECO:0000256" key="4">
    <source>
        <dbReference type="ARBA" id="ARBA00022989"/>
    </source>
</evidence>
<sequence length="690" mass="78204">MSVTPHVNLRRMPMLRLLMPFMLGIGCQWYWPHPPSLLGECALPILIFLFIAYRLPIVHRFAYKQVSGFLLQALLFIAGSLLAWKQDVRNNTQWISHQTKPEQALLLRLEEPLVEKPNSYKALATVKGRYTKDHLEPLTGQVILYFKKDSNSLSLSYGSQIITAKRLQLIRNTGNPGGFDFQQYSLRQGTTHQAYLTLNDYQVLPQKEEAALTKAIYRCRQAIVETLQQYIPGEKEAGLAEALLIGYKDDLDKNLVQSYSNTGVVHVIAISGLHLGIIYWLLLLLTRPLSRQSWRWGRFLLIIAGLWAFSLLAGAQPSVLRSAVMFTCIAFSTVIDRKASIYNTLALSAFVLLCINPYWLWDVGFQLSYLAVLSILVFFKPIYNWCFFPNKLVDFVWKLTAVSMAAQILTLPISIYYFHQFPLLFLLSNLVAVPLSSLILIGEIILCALAFIPSIAVKCGQLLSLLIQGLNNYVERLDSVSFAVWQNLSISPLQTALLYACILGLTLWLLHQQTKAIRIALSSALLFIGLRALSFKQATQQQQLIVYNIPKRQAIDVIQGQSSAFIGDSALLQEPALYRFHLQPSRIHYRIEEQHCINQKTFVIEGKQCLVIDTTVVFQPQPTKPVIDLLILSKNPKLYLEQIAQASTIKQIVIDGSVPHWKADLWKRSALALHIPFYDVQEQGAFVMPF</sequence>
<evidence type="ECO:0000313" key="9">
    <source>
        <dbReference type="EMBL" id="ANE53571.1"/>
    </source>
</evidence>
<keyword evidence="2" id="KW-1003">Cell membrane</keyword>
<gene>
    <name evidence="9" type="ORF">SY85_17660</name>
</gene>
<dbReference type="PANTHER" id="PTHR30619">
    <property type="entry name" value="DNA INTERNALIZATION/COMPETENCE PROTEIN COMEC/REC2"/>
    <property type="match status" value="1"/>
</dbReference>
<dbReference type="Proteomes" id="UP000077177">
    <property type="component" value="Chromosome"/>
</dbReference>
<protein>
    <recommendedName>
        <fullName evidence="11">ComEC/Rec2-related protein domain-containing protein</fullName>
    </recommendedName>
</protein>
<proteinExistence type="predicted"/>
<evidence type="ECO:0000256" key="5">
    <source>
        <dbReference type="ARBA" id="ARBA00023136"/>
    </source>
</evidence>
<feature type="transmembrane region" description="Helical" evidence="6">
    <location>
        <begin position="12"/>
        <end position="31"/>
    </location>
</feature>
<dbReference type="InterPro" id="IPR004477">
    <property type="entry name" value="ComEC_N"/>
</dbReference>
<evidence type="ECO:0000256" key="1">
    <source>
        <dbReference type="ARBA" id="ARBA00004651"/>
    </source>
</evidence>
<feature type="domain" description="ComEC/Rec2-related protein" evidence="7">
    <location>
        <begin position="243"/>
        <end position="510"/>
    </location>
</feature>
<feature type="transmembrane region" description="Helical" evidence="6">
    <location>
        <begin position="517"/>
        <end position="535"/>
    </location>
</feature>
<keyword evidence="3 6" id="KW-0812">Transmembrane</keyword>
<evidence type="ECO:0008006" key="11">
    <source>
        <dbReference type="Google" id="ProtNLM"/>
    </source>
</evidence>
<dbReference type="Pfam" id="PF03772">
    <property type="entry name" value="Competence"/>
    <property type="match status" value="1"/>
</dbReference>
<dbReference type="NCBIfam" id="TIGR00360">
    <property type="entry name" value="ComEC_N-term"/>
    <property type="match status" value="1"/>
</dbReference>
<feature type="transmembrane region" description="Helical" evidence="6">
    <location>
        <begin position="395"/>
        <end position="417"/>
    </location>
</feature>
<evidence type="ECO:0000259" key="8">
    <source>
        <dbReference type="Pfam" id="PF13567"/>
    </source>
</evidence>
<feature type="transmembrane region" description="Helical" evidence="6">
    <location>
        <begin position="490"/>
        <end position="510"/>
    </location>
</feature>
<feature type="transmembrane region" description="Helical" evidence="6">
    <location>
        <begin position="342"/>
        <end position="361"/>
    </location>
</feature>
<dbReference type="InterPro" id="IPR052159">
    <property type="entry name" value="Competence_DNA_uptake"/>
</dbReference>
<reference evidence="10" key="1">
    <citation type="submission" date="2015-01" db="EMBL/GenBank/DDBJ databases">
        <title>Flavisolibacter sp./LCS9/ whole genome sequencing.</title>
        <authorList>
            <person name="Kim M.K."/>
            <person name="Srinivasan S."/>
            <person name="Lee J.-J."/>
        </authorList>
    </citation>
    <scope>NUCLEOTIDE SEQUENCE [LARGE SCALE GENOMIC DNA]</scope>
    <source>
        <strain evidence="10">LCS9</strain>
    </source>
</reference>
<keyword evidence="4 6" id="KW-1133">Transmembrane helix</keyword>
<evidence type="ECO:0000259" key="7">
    <source>
        <dbReference type="Pfam" id="PF03772"/>
    </source>
</evidence>
<evidence type="ECO:0000313" key="10">
    <source>
        <dbReference type="Proteomes" id="UP000077177"/>
    </source>
</evidence>
<name>A0A172U2G4_9BACT</name>
<keyword evidence="5 6" id="KW-0472">Membrane</keyword>
<accession>A0A172U2G4</accession>
<feature type="transmembrane region" description="Helical" evidence="6">
    <location>
        <begin position="423"/>
        <end position="441"/>
    </location>
</feature>
<feature type="transmembrane region" description="Helical" evidence="6">
    <location>
        <begin position="296"/>
        <end position="313"/>
    </location>
</feature>
<feature type="transmembrane region" description="Helical" evidence="6">
    <location>
        <begin position="263"/>
        <end position="284"/>
    </location>
</feature>
<feature type="transmembrane region" description="Helical" evidence="6">
    <location>
        <begin position="37"/>
        <end position="55"/>
    </location>
</feature>
<dbReference type="AlphaFoldDB" id="A0A172U2G4"/>
<dbReference type="GO" id="GO:0005886">
    <property type="term" value="C:plasma membrane"/>
    <property type="evidence" value="ECO:0007669"/>
    <property type="project" value="UniProtKB-SubCell"/>
</dbReference>
<dbReference type="KEGG" id="fla:SY85_17660"/>